<dbReference type="EMBL" id="FQVL01000008">
    <property type="protein sequence ID" value="SHF14655.1"/>
    <property type="molecule type" value="Genomic_DNA"/>
</dbReference>
<evidence type="ECO:0000256" key="6">
    <source>
        <dbReference type="ARBA" id="ARBA00022777"/>
    </source>
</evidence>
<dbReference type="InterPro" id="IPR011055">
    <property type="entry name" value="Dup_hybrid_motif"/>
</dbReference>
<keyword evidence="6" id="KW-0418">Kinase</keyword>
<accession>A0A1M4Z9K3</accession>
<comment type="subcellular location">
    <subcellularLocation>
        <location evidence="1">Cytoplasm</location>
    </subcellularLocation>
</comment>
<evidence type="ECO:0000256" key="4">
    <source>
        <dbReference type="ARBA" id="ARBA00022679"/>
    </source>
</evidence>
<name>A0A1M4Z9K3_9BACL</name>
<dbReference type="Proteomes" id="UP000184476">
    <property type="component" value="Unassembled WGS sequence"/>
</dbReference>
<dbReference type="GO" id="GO:0016301">
    <property type="term" value="F:kinase activity"/>
    <property type="evidence" value="ECO:0007669"/>
    <property type="project" value="UniProtKB-KW"/>
</dbReference>
<dbReference type="PANTHER" id="PTHR45008">
    <property type="entry name" value="PTS SYSTEM GLUCOSE-SPECIFIC EIIA COMPONENT"/>
    <property type="match status" value="1"/>
</dbReference>
<dbReference type="STRING" id="112248.SAMN05444392_108118"/>
<dbReference type="SUPFAM" id="SSF51261">
    <property type="entry name" value="Duplicated hybrid motif"/>
    <property type="match status" value="1"/>
</dbReference>
<dbReference type="AlphaFoldDB" id="A0A1M4Z9K3"/>
<evidence type="ECO:0000256" key="1">
    <source>
        <dbReference type="ARBA" id="ARBA00004496"/>
    </source>
</evidence>
<reference evidence="8 9" key="1">
    <citation type="submission" date="2016-11" db="EMBL/GenBank/DDBJ databases">
        <authorList>
            <person name="Jaros S."/>
            <person name="Januszkiewicz K."/>
            <person name="Wedrychowicz H."/>
        </authorList>
    </citation>
    <scope>NUCLEOTIDE SEQUENCE [LARGE SCALE GENOMIC DNA]</scope>
    <source>
        <strain evidence="8 9">DSM 44666</strain>
    </source>
</reference>
<keyword evidence="9" id="KW-1185">Reference proteome</keyword>
<feature type="domain" description="PTS EIIA type-1" evidence="7">
    <location>
        <begin position="33"/>
        <end position="137"/>
    </location>
</feature>
<gene>
    <name evidence="8" type="ORF">SAMN05444392_108118</name>
</gene>
<organism evidence="8 9">
    <name type="scientific">Seinonella peptonophila</name>
    <dbReference type="NCBI Taxonomy" id="112248"/>
    <lineage>
        <taxon>Bacteria</taxon>
        <taxon>Bacillati</taxon>
        <taxon>Bacillota</taxon>
        <taxon>Bacilli</taxon>
        <taxon>Bacillales</taxon>
        <taxon>Thermoactinomycetaceae</taxon>
        <taxon>Seinonella</taxon>
    </lineage>
</organism>
<keyword evidence="5" id="KW-0598">Phosphotransferase system</keyword>
<evidence type="ECO:0000256" key="3">
    <source>
        <dbReference type="ARBA" id="ARBA00022597"/>
    </source>
</evidence>
<dbReference type="PROSITE" id="PS51093">
    <property type="entry name" value="PTS_EIIA_TYPE_1"/>
    <property type="match status" value="1"/>
</dbReference>
<dbReference type="GO" id="GO:0005737">
    <property type="term" value="C:cytoplasm"/>
    <property type="evidence" value="ECO:0007669"/>
    <property type="project" value="UniProtKB-SubCell"/>
</dbReference>
<sequence length="162" mass="17361">MFKKLFGRTNSNSKETLFAPLSGQIVPLDQVPDAAFAEKMLGDGVAIQPAEGEVVAPIEGEVVTIPPTKHAIGIRSPQGVEILIHIGLDTVQLKGEGFETLVEEGQRVSVGQPLLRFQLDLLQAKGLNTVTPVVITDTKGDRSVEVLAQDEVTKGKTILIQI</sequence>
<dbReference type="InterPro" id="IPR050890">
    <property type="entry name" value="PTS_EIIA_component"/>
</dbReference>
<dbReference type="RefSeq" id="WP_073155364.1">
    <property type="nucleotide sequence ID" value="NZ_FQVL01000008.1"/>
</dbReference>
<dbReference type="PANTHER" id="PTHR45008:SF1">
    <property type="entry name" value="PTS SYSTEM GLUCOSE-SPECIFIC EIIA COMPONENT"/>
    <property type="match status" value="1"/>
</dbReference>
<dbReference type="InterPro" id="IPR001127">
    <property type="entry name" value="PTS_EIIA_1_perm"/>
</dbReference>
<evidence type="ECO:0000256" key="2">
    <source>
        <dbReference type="ARBA" id="ARBA00022448"/>
    </source>
</evidence>
<dbReference type="Gene3D" id="2.70.70.10">
    <property type="entry name" value="Glucose Permease (Domain IIA)"/>
    <property type="match status" value="1"/>
</dbReference>
<protein>
    <submittedName>
        <fullName evidence="8">PTS system IIA component, Glc family</fullName>
    </submittedName>
</protein>
<evidence type="ECO:0000259" key="7">
    <source>
        <dbReference type="PROSITE" id="PS51093"/>
    </source>
</evidence>
<evidence type="ECO:0000256" key="5">
    <source>
        <dbReference type="ARBA" id="ARBA00022683"/>
    </source>
</evidence>
<keyword evidence="2" id="KW-0813">Transport</keyword>
<evidence type="ECO:0000313" key="9">
    <source>
        <dbReference type="Proteomes" id="UP000184476"/>
    </source>
</evidence>
<evidence type="ECO:0000313" key="8">
    <source>
        <dbReference type="EMBL" id="SHF14655.1"/>
    </source>
</evidence>
<keyword evidence="3" id="KW-0762">Sugar transport</keyword>
<dbReference type="NCBIfam" id="TIGR00830">
    <property type="entry name" value="PTBA"/>
    <property type="match status" value="1"/>
</dbReference>
<proteinExistence type="predicted"/>
<dbReference type="GO" id="GO:0009401">
    <property type="term" value="P:phosphoenolpyruvate-dependent sugar phosphotransferase system"/>
    <property type="evidence" value="ECO:0007669"/>
    <property type="project" value="UniProtKB-KW"/>
</dbReference>
<dbReference type="FunFam" id="2.70.70.10:FF:000001">
    <property type="entry name" value="PTS system glucose-specific IIA component"/>
    <property type="match status" value="1"/>
</dbReference>
<dbReference type="OrthoDB" id="92465at2"/>
<dbReference type="PROSITE" id="PS00371">
    <property type="entry name" value="PTS_EIIA_TYPE_1_HIS"/>
    <property type="match status" value="1"/>
</dbReference>
<dbReference type="Pfam" id="PF00358">
    <property type="entry name" value="PTS_EIIA_1"/>
    <property type="match status" value="1"/>
</dbReference>
<keyword evidence="4" id="KW-0808">Transferase</keyword>